<protein>
    <submittedName>
        <fullName evidence="2">Phosphotransferase</fullName>
    </submittedName>
</protein>
<evidence type="ECO:0000313" key="2">
    <source>
        <dbReference type="EMBL" id="WNG42892.1"/>
    </source>
</evidence>
<dbReference type="InterPro" id="IPR011009">
    <property type="entry name" value="Kinase-like_dom_sf"/>
</dbReference>
<dbReference type="InterPro" id="IPR002575">
    <property type="entry name" value="Aminoglycoside_PTrfase"/>
</dbReference>
<dbReference type="EMBL" id="CP043494">
    <property type="protein sequence ID" value="WNG42892.1"/>
    <property type="molecule type" value="Genomic_DNA"/>
</dbReference>
<evidence type="ECO:0000313" key="3">
    <source>
        <dbReference type="Proteomes" id="UP001611383"/>
    </source>
</evidence>
<dbReference type="PANTHER" id="PTHR21310">
    <property type="entry name" value="AMINOGLYCOSIDE PHOSPHOTRANSFERASE-RELATED-RELATED"/>
    <property type="match status" value="1"/>
</dbReference>
<dbReference type="Pfam" id="PF01636">
    <property type="entry name" value="APH"/>
    <property type="match status" value="1"/>
</dbReference>
<dbReference type="Gene3D" id="3.90.1200.10">
    <property type="match status" value="1"/>
</dbReference>
<keyword evidence="3" id="KW-1185">Reference proteome</keyword>
<gene>
    <name evidence="2" type="ORF">F0U60_01385</name>
</gene>
<evidence type="ECO:0000259" key="1">
    <source>
        <dbReference type="Pfam" id="PF01636"/>
    </source>
</evidence>
<dbReference type="SUPFAM" id="SSF56112">
    <property type="entry name" value="Protein kinase-like (PK-like)"/>
    <property type="match status" value="1"/>
</dbReference>
<name>A0ABY9WMC5_9BACT</name>
<feature type="domain" description="Aminoglycoside phosphotransferase" evidence="1">
    <location>
        <begin position="33"/>
        <end position="270"/>
    </location>
</feature>
<sequence>MAPVWEADITLTREDATGLVERQFPELAPARMEPLGTGWDNTAYTVNGRWVFRFPRRKVAVRLLEHESRLLPRLASHLPLRIPEPVWLGRPEESYPYPFAGYELLPGVTACAVTWTPEERLRNAATLGSFLAALHGIPVDDETLARGPGDELDRANLKKRAPMILERLAKLEEEGAEVDGAAVRAWISRLVDTPPWKRRACWVHGDLYARHLLVDEHHTVTGVIDWGDVHLGDPAIDLTIAFTFLPPEARGAFREAYGEIDEATWDRARFRAFHYGVALVQYGRSEGDEAITRVGHDALRFGATPTPSPSGRGPG</sequence>
<accession>A0ABY9WMC5</accession>
<dbReference type="PANTHER" id="PTHR21310:SF42">
    <property type="entry name" value="BIFUNCTIONAL AAC_APH"/>
    <property type="match status" value="1"/>
</dbReference>
<dbReference type="InterPro" id="IPR051678">
    <property type="entry name" value="AGP_Transferase"/>
</dbReference>
<organism evidence="2 3">
    <name type="scientific">Archangium minus</name>
    <dbReference type="NCBI Taxonomy" id="83450"/>
    <lineage>
        <taxon>Bacteria</taxon>
        <taxon>Pseudomonadati</taxon>
        <taxon>Myxococcota</taxon>
        <taxon>Myxococcia</taxon>
        <taxon>Myxococcales</taxon>
        <taxon>Cystobacterineae</taxon>
        <taxon>Archangiaceae</taxon>
        <taxon>Archangium</taxon>
    </lineage>
</organism>
<dbReference type="RefSeq" id="WP_395813091.1">
    <property type="nucleotide sequence ID" value="NZ_CP043494.1"/>
</dbReference>
<proteinExistence type="predicted"/>
<dbReference type="Proteomes" id="UP001611383">
    <property type="component" value="Chromosome"/>
</dbReference>
<dbReference type="Gene3D" id="3.30.200.20">
    <property type="entry name" value="Phosphorylase Kinase, domain 1"/>
    <property type="match status" value="1"/>
</dbReference>
<reference evidence="2 3" key="1">
    <citation type="submission" date="2019-08" db="EMBL/GenBank/DDBJ databases">
        <title>Archangium and Cystobacter genomes.</title>
        <authorList>
            <person name="Chen I.-C.K."/>
            <person name="Wielgoss S."/>
        </authorList>
    </citation>
    <scope>NUCLEOTIDE SEQUENCE [LARGE SCALE GENOMIC DNA]</scope>
    <source>
        <strain evidence="2 3">Cbm 6</strain>
    </source>
</reference>